<accession>A0A1F7KAP7</accession>
<dbReference type="InterPro" id="IPR041546">
    <property type="entry name" value="ClpA/ClpB_AAA_lid"/>
</dbReference>
<dbReference type="Gene3D" id="1.10.8.60">
    <property type="match status" value="1"/>
</dbReference>
<feature type="transmembrane region" description="Helical" evidence="4">
    <location>
        <begin position="78"/>
        <end position="101"/>
    </location>
</feature>
<dbReference type="Gene3D" id="3.40.50.300">
    <property type="entry name" value="P-loop containing nucleotide triphosphate hydrolases"/>
    <property type="match status" value="2"/>
</dbReference>
<dbReference type="Pfam" id="PF10431">
    <property type="entry name" value="ClpB_D2-small"/>
    <property type="match status" value="1"/>
</dbReference>
<keyword evidence="2" id="KW-0067">ATP-binding</keyword>
<keyword evidence="4" id="KW-1133">Transmembrane helix</keyword>
<dbReference type="GO" id="GO:0016887">
    <property type="term" value="F:ATP hydrolysis activity"/>
    <property type="evidence" value="ECO:0007669"/>
    <property type="project" value="InterPro"/>
</dbReference>
<dbReference type="PANTHER" id="PTHR11638">
    <property type="entry name" value="ATP-DEPENDENT CLP PROTEASE"/>
    <property type="match status" value="1"/>
</dbReference>
<feature type="domain" description="AAA+ ATPase" evidence="5">
    <location>
        <begin position="487"/>
        <end position="643"/>
    </location>
</feature>
<dbReference type="PRINTS" id="PR00300">
    <property type="entry name" value="CLPPROTEASEA"/>
</dbReference>
<evidence type="ECO:0000256" key="4">
    <source>
        <dbReference type="SAM" id="Phobius"/>
    </source>
</evidence>
<keyword evidence="4" id="KW-0472">Membrane</keyword>
<keyword evidence="1" id="KW-0547">Nucleotide-binding</keyword>
<evidence type="ECO:0000259" key="5">
    <source>
        <dbReference type="SMART" id="SM00382"/>
    </source>
</evidence>
<gene>
    <name evidence="6" type="ORF">A2209_04600</name>
</gene>
<name>A0A1F7KAP7_9BACT</name>
<dbReference type="GO" id="GO:0005737">
    <property type="term" value="C:cytoplasm"/>
    <property type="evidence" value="ECO:0007669"/>
    <property type="project" value="TreeGrafter"/>
</dbReference>
<evidence type="ECO:0000256" key="2">
    <source>
        <dbReference type="ARBA" id="ARBA00022840"/>
    </source>
</evidence>
<dbReference type="Pfam" id="PF00004">
    <property type="entry name" value="AAA"/>
    <property type="match status" value="1"/>
</dbReference>
<dbReference type="InterPro" id="IPR001270">
    <property type="entry name" value="ClpA/B"/>
</dbReference>
<reference evidence="6 7" key="1">
    <citation type="journal article" date="2016" name="Nat. Commun.">
        <title>Thousands of microbial genomes shed light on interconnected biogeochemical processes in an aquifer system.</title>
        <authorList>
            <person name="Anantharaman K."/>
            <person name="Brown C.T."/>
            <person name="Hug L.A."/>
            <person name="Sharon I."/>
            <person name="Castelle C.J."/>
            <person name="Probst A.J."/>
            <person name="Thomas B.C."/>
            <person name="Singh A."/>
            <person name="Wilkins M.J."/>
            <person name="Karaoz U."/>
            <person name="Brodie E.L."/>
            <person name="Williams K.H."/>
            <person name="Hubbard S.S."/>
            <person name="Banfield J.F."/>
        </authorList>
    </citation>
    <scope>NUCLEOTIDE SEQUENCE [LARGE SCALE GENOMIC DNA]</scope>
</reference>
<evidence type="ECO:0000313" key="6">
    <source>
        <dbReference type="EMBL" id="OGK64944.1"/>
    </source>
</evidence>
<evidence type="ECO:0000256" key="3">
    <source>
        <dbReference type="ARBA" id="ARBA00023186"/>
    </source>
</evidence>
<dbReference type="InterPro" id="IPR050130">
    <property type="entry name" value="ClpA_ClpB"/>
</dbReference>
<dbReference type="InterPro" id="IPR003593">
    <property type="entry name" value="AAA+_ATPase"/>
</dbReference>
<evidence type="ECO:0000256" key="1">
    <source>
        <dbReference type="ARBA" id="ARBA00022741"/>
    </source>
</evidence>
<proteinExistence type="predicted"/>
<dbReference type="GO" id="GO:0034605">
    <property type="term" value="P:cellular response to heat"/>
    <property type="evidence" value="ECO:0007669"/>
    <property type="project" value="TreeGrafter"/>
</dbReference>
<organism evidence="6 7">
    <name type="scientific">Candidatus Roizmanbacteria bacterium RIFOXYA1_FULL_41_12</name>
    <dbReference type="NCBI Taxonomy" id="1802082"/>
    <lineage>
        <taxon>Bacteria</taxon>
        <taxon>Candidatus Roizmaniibacteriota</taxon>
    </lineage>
</organism>
<dbReference type="InterPro" id="IPR019489">
    <property type="entry name" value="Clp_ATPase_C"/>
</dbReference>
<dbReference type="GO" id="GO:0005524">
    <property type="term" value="F:ATP binding"/>
    <property type="evidence" value="ECO:0007669"/>
    <property type="project" value="UniProtKB-KW"/>
</dbReference>
<dbReference type="Pfam" id="PF07724">
    <property type="entry name" value="AAA_2"/>
    <property type="match status" value="1"/>
</dbReference>
<dbReference type="Proteomes" id="UP000178450">
    <property type="component" value="Unassembled WGS sequence"/>
</dbReference>
<dbReference type="Pfam" id="PF17871">
    <property type="entry name" value="AAA_lid_9"/>
    <property type="match status" value="1"/>
</dbReference>
<dbReference type="CDD" id="cd19499">
    <property type="entry name" value="RecA-like_ClpB_Hsp104-like"/>
    <property type="match status" value="1"/>
</dbReference>
<keyword evidence="4" id="KW-0812">Transmembrane</keyword>
<dbReference type="EMBL" id="MGBG01000013">
    <property type="protein sequence ID" value="OGK64944.1"/>
    <property type="molecule type" value="Genomic_DNA"/>
</dbReference>
<dbReference type="InterPro" id="IPR027417">
    <property type="entry name" value="P-loop_NTPase"/>
</dbReference>
<keyword evidence="3" id="KW-0143">Chaperone</keyword>
<comment type="caution">
    <text evidence="6">The sequence shown here is derived from an EMBL/GenBank/DDBJ whole genome shotgun (WGS) entry which is preliminary data.</text>
</comment>
<protein>
    <recommendedName>
        <fullName evidence="5">AAA+ ATPase domain-containing protein</fullName>
    </recommendedName>
</protein>
<dbReference type="AlphaFoldDB" id="A0A1F7KAP7"/>
<dbReference type="SUPFAM" id="SSF52540">
    <property type="entry name" value="P-loop containing nucleoside triphosphate hydrolases"/>
    <property type="match status" value="2"/>
</dbReference>
<dbReference type="InterPro" id="IPR003959">
    <property type="entry name" value="ATPase_AAA_core"/>
</dbReference>
<dbReference type="SMART" id="SM00382">
    <property type="entry name" value="AAA"/>
    <property type="match status" value="2"/>
</dbReference>
<evidence type="ECO:0000313" key="7">
    <source>
        <dbReference type="Proteomes" id="UP000178450"/>
    </source>
</evidence>
<sequence>MAEISLWAIIQNKLQSLNNILVFLPFYFNVKVHFRHLFSPWKRLVGVRREKGFSGEDFFNELSMNLVSRSIGLMMRSLTLLIFLVSYILCWLILVPTWFILAVVTTPFSYLFSQIWPYKAQKSRAKLDFIKKHLLETNNTQAVADWFEQAWQAQERQKQILSLENLMQTPPLGRDWHYGFTPNLDDYCTDLTSPLTYRSILLDREKEIKSIEQALLKTENANVLLVGPEGVGKHTIIDGLAQRLNLGKVMPALQNQRLVELNMERVLSKKNSYEEKVALLEALLTEAMLAKNIIVVISDFHKYITGTLVGDYSSVWEKFAQRPLVRLLGITTPFYFEQLIFRNDKLHSLFYKIPVEEPDQKSALLILLEKALVFEKHYSVTITYEAIVRVIERCEYYVTHIPFPEKAISLLDEACLQGGPVITPERIDAVLRAKTHLPVGQLGSHLKHKLLNLEKLLSESIFGQDQAVSEIAKAVRRSYIEERRKKPLVSLLFLGPTGIGKTETAKALARIFFHSPDNLLRFDMSFYQNKENLNDLIGSYKQQNPGLLANAIREKPYSVFLIDEIEKANKDILNIFLTLLDEGYLIDGFGQRVDAKNLIFIATSNAASKEILNWVEQGKSQLLLENLVREYVIDQNIFTPEFLNRFDKTLVFAPLGLKAAYEIGYKIARQVMSEYLEQKKISLKVTAEELKTWIEGAYKLESGAREIDRVVRENLANKATNALLES</sequence>
<dbReference type="PANTHER" id="PTHR11638:SF175">
    <property type="entry name" value="ATP-DEPENDENT CLP PROTEASE, ATP-BINDING SUBUNIT CLPC"/>
    <property type="match status" value="1"/>
</dbReference>
<feature type="domain" description="AAA+ ATPase" evidence="5">
    <location>
        <begin position="219"/>
        <end position="359"/>
    </location>
</feature>